<comment type="caution">
    <text evidence="2">The sequence shown here is derived from an EMBL/GenBank/DDBJ whole genome shotgun (WGS) entry which is preliminary data.</text>
</comment>
<keyword evidence="3" id="KW-1185">Reference proteome</keyword>
<sequence>MDDDDAMGNQLTPRNHSTQRAASKKWRKRIQQEGEERKTRQTQMYKMRQRKVYKRIQMMLCKTGQRKPCKVEKV</sequence>
<dbReference type="EMBL" id="JAENGY010000314">
    <property type="protein sequence ID" value="KAG6966122.1"/>
    <property type="molecule type" value="Genomic_DNA"/>
</dbReference>
<dbReference type="Proteomes" id="UP000709295">
    <property type="component" value="Unassembled WGS sequence"/>
</dbReference>
<feature type="region of interest" description="Disordered" evidence="1">
    <location>
        <begin position="1"/>
        <end position="43"/>
    </location>
</feature>
<accession>A0A8J5IKP5</accession>
<feature type="compositionally biased region" description="Basic and acidic residues" evidence="1">
    <location>
        <begin position="30"/>
        <end position="39"/>
    </location>
</feature>
<gene>
    <name evidence="2" type="ORF">JG688_00006908</name>
</gene>
<evidence type="ECO:0000313" key="3">
    <source>
        <dbReference type="Proteomes" id="UP000709295"/>
    </source>
</evidence>
<feature type="compositionally biased region" description="Polar residues" evidence="1">
    <location>
        <begin position="9"/>
        <end position="21"/>
    </location>
</feature>
<name>A0A8J5IKP5_9STRA</name>
<dbReference type="AlphaFoldDB" id="A0A8J5IKP5"/>
<protein>
    <submittedName>
        <fullName evidence="2">Uncharacterized protein</fullName>
    </submittedName>
</protein>
<organism evidence="2 3">
    <name type="scientific">Phytophthora aleatoria</name>
    <dbReference type="NCBI Taxonomy" id="2496075"/>
    <lineage>
        <taxon>Eukaryota</taxon>
        <taxon>Sar</taxon>
        <taxon>Stramenopiles</taxon>
        <taxon>Oomycota</taxon>
        <taxon>Peronosporomycetes</taxon>
        <taxon>Peronosporales</taxon>
        <taxon>Peronosporaceae</taxon>
        <taxon>Phytophthora</taxon>
    </lineage>
</organism>
<evidence type="ECO:0000313" key="2">
    <source>
        <dbReference type="EMBL" id="KAG6966122.1"/>
    </source>
</evidence>
<reference evidence="2" key="1">
    <citation type="submission" date="2021-01" db="EMBL/GenBank/DDBJ databases">
        <title>Phytophthora aleatoria, a newly-described species from Pinus radiata is distinct from Phytophthora cactorum isolates based on comparative genomics.</title>
        <authorList>
            <person name="Mcdougal R."/>
            <person name="Panda P."/>
            <person name="Williams N."/>
            <person name="Studholme D.J."/>
        </authorList>
    </citation>
    <scope>NUCLEOTIDE SEQUENCE</scope>
    <source>
        <strain evidence="2">NZFS 4037</strain>
    </source>
</reference>
<evidence type="ECO:0000256" key="1">
    <source>
        <dbReference type="SAM" id="MobiDB-lite"/>
    </source>
</evidence>
<proteinExistence type="predicted"/>